<keyword evidence="2" id="KW-1185">Reference proteome</keyword>
<dbReference type="SUPFAM" id="SSF75005">
    <property type="entry name" value="Arabinanase/levansucrase/invertase"/>
    <property type="match status" value="1"/>
</dbReference>
<dbReference type="PANTHER" id="PTHR35279">
    <property type="match status" value="1"/>
</dbReference>
<dbReference type="AlphaFoldDB" id="A0A923HJM9"/>
<dbReference type="PANTHER" id="PTHR35279:SF1">
    <property type="entry name" value="ARABINANASE_LEVANSUCRASE_INVERTASE"/>
    <property type="match status" value="1"/>
</dbReference>
<reference evidence="1" key="1">
    <citation type="submission" date="2020-08" db="EMBL/GenBank/DDBJ databases">
        <title>Novel species isolated from subtropical streams in China.</title>
        <authorList>
            <person name="Lu H."/>
        </authorList>
    </citation>
    <scope>NUCLEOTIDE SEQUENCE</scope>
    <source>
        <strain evidence="1">LX22W</strain>
    </source>
</reference>
<sequence length="322" mass="36873">MSRTFVWDKKGVIFRAEEHLPWAKSHTQMPTIDVSCKDELQVFFSARDQNSRSQIGRFSVDKNNLQKIISVQGQPVLGLGTLGSFDDCGVMPTAVLTHQGTKYLYYIGWNVRNTIPYHNSIGLAISEDDGASYRRLFNGPVMDRSHDEPFFCATACIQIENGIWRNWYLSCTEWRMVNGKAEPRYHLKYAESDDGIHWRRYGQVAIDFKDDEEGAVARASVLKRGNTYQMWFCYRKLVNYSSDRNASYRIGYAESTDGIQWLRMDEMAGIALSEEGWDSFMQAYPDVFSHLDQTYMLYNGNGFGQTGIGIARLCHLSNSECP</sequence>
<evidence type="ECO:0000313" key="2">
    <source>
        <dbReference type="Proteomes" id="UP000627446"/>
    </source>
</evidence>
<protein>
    <recommendedName>
        <fullName evidence="3">Glycosyl hydrolase family 32 N-terminal domain-containing protein</fullName>
    </recommendedName>
</protein>
<organism evidence="1 2">
    <name type="scientific">Undibacterium nitidum</name>
    <dbReference type="NCBI Taxonomy" id="2762298"/>
    <lineage>
        <taxon>Bacteria</taxon>
        <taxon>Pseudomonadati</taxon>
        <taxon>Pseudomonadota</taxon>
        <taxon>Betaproteobacteria</taxon>
        <taxon>Burkholderiales</taxon>
        <taxon>Oxalobacteraceae</taxon>
        <taxon>Undibacterium</taxon>
    </lineage>
</organism>
<comment type="caution">
    <text evidence="1">The sequence shown here is derived from an EMBL/GenBank/DDBJ whole genome shotgun (WGS) entry which is preliminary data.</text>
</comment>
<accession>A0A923HJM9</accession>
<dbReference type="InterPro" id="IPR023296">
    <property type="entry name" value="Glyco_hydro_beta-prop_sf"/>
</dbReference>
<dbReference type="Gene3D" id="2.115.10.20">
    <property type="entry name" value="Glycosyl hydrolase domain, family 43"/>
    <property type="match status" value="2"/>
</dbReference>
<dbReference type="EMBL" id="JACOFZ010000001">
    <property type="protein sequence ID" value="MBC3880287.1"/>
    <property type="molecule type" value="Genomic_DNA"/>
</dbReference>
<dbReference type="RefSeq" id="WP_186915190.1">
    <property type="nucleotide sequence ID" value="NZ_JACOFZ010000001.1"/>
</dbReference>
<name>A0A923HJM9_9BURK</name>
<proteinExistence type="predicted"/>
<evidence type="ECO:0000313" key="1">
    <source>
        <dbReference type="EMBL" id="MBC3880287.1"/>
    </source>
</evidence>
<dbReference type="Proteomes" id="UP000627446">
    <property type="component" value="Unassembled WGS sequence"/>
</dbReference>
<gene>
    <name evidence="1" type="ORF">H8K36_02780</name>
</gene>
<evidence type="ECO:0008006" key="3">
    <source>
        <dbReference type="Google" id="ProtNLM"/>
    </source>
</evidence>